<dbReference type="PANTHER" id="PTHR35046:SF9">
    <property type="entry name" value="RNA-DIRECTED DNA POLYMERASE"/>
    <property type="match status" value="1"/>
</dbReference>
<dbReference type="GO" id="GO:0015074">
    <property type="term" value="P:DNA integration"/>
    <property type="evidence" value="ECO:0007669"/>
    <property type="project" value="InterPro"/>
</dbReference>
<dbReference type="InterPro" id="IPR036397">
    <property type="entry name" value="RNaseH_sf"/>
</dbReference>
<dbReference type="InterPro" id="IPR043502">
    <property type="entry name" value="DNA/RNA_pol_sf"/>
</dbReference>
<dbReference type="OrthoDB" id="1719899at2759"/>
<sequence>MSREEGERDGSPTSRHNDKEEEEEYSYGRYNENEMRRRSEPRRDNYLGNIKMTIPTFQGKNDPYVYLKHRNGERPIRMWEDMKSIMRRRFVPSHYHRDLHRKLQSLTQGSMSVEDYYKEMEIAMTRANVKENREVTMARFIGGLKKEIVDVVELHHYMEIEDLLHKAIQVERQLNSRSSSKFASSSSSSWRSNWKNDTTITNPKEDVIVKYSNAPPKDNIDIDTSYRSHDIKCFRCQGVEYIASQCPNQKAMNMMDNEEVKSESSSDDKMPPLEDCSDMEVAKPVDGAVLDTRRNLSIKPKEDDDVEPREHISHTRCLVQEKVCNNGGSYTNVASTILVKKTNLQIAKHPKPYKLQWLSNIGEVKDDKQVSVSFAIEYLYVVLNVLRENKLYGNLKKCSFWIESVVLLGFVASSKGISVDRFSKMAHFIVCSKINDATNFDLFFKEVVRLDGLPRTIVSDRDVRFLGHFWRTLWNKLGTKLLFSIVAHPQTDRQTEVLNRALATLFCCELKRNKCG</sequence>
<evidence type="ECO:0000313" key="4">
    <source>
        <dbReference type="Proteomes" id="UP000257109"/>
    </source>
</evidence>
<reference evidence="3" key="1">
    <citation type="submission" date="2018-05" db="EMBL/GenBank/DDBJ databases">
        <title>Draft genome of Mucuna pruriens seed.</title>
        <authorList>
            <person name="Nnadi N.E."/>
            <person name="Vos R."/>
            <person name="Hasami M.H."/>
            <person name="Devisetty U.K."/>
            <person name="Aguiy J.C."/>
        </authorList>
    </citation>
    <scope>NUCLEOTIDE SEQUENCE [LARGE SCALE GENOMIC DNA]</scope>
    <source>
        <strain evidence="3">JCA_2017</strain>
    </source>
</reference>
<feature type="region of interest" description="Disordered" evidence="1">
    <location>
        <begin position="1"/>
        <end position="44"/>
    </location>
</feature>
<evidence type="ECO:0000313" key="3">
    <source>
        <dbReference type="EMBL" id="RDX65415.1"/>
    </source>
</evidence>
<feature type="compositionally biased region" description="Basic and acidic residues" evidence="1">
    <location>
        <begin position="1"/>
        <end position="19"/>
    </location>
</feature>
<feature type="compositionally biased region" description="Basic and acidic residues" evidence="1">
    <location>
        <begin position="31"/>
        <end position="44"/>
    </location>
</feature>
<dbReference type="Pfam" id="PF03732">
    <property type="entry name" value="Retrotrans_gag"/>
    <property type="match status" value="1"/>
</dbReference>
<evidence type="ECO:0000259" key="2">
    <source>
        <dbReference type="PROSITE" id="PS50994"/>
    </source>
</evidence>
<dbReference type="SUPFAM" id="SSF56672">
    <property type="entry name" value="DNA/RNA polymerases"/>
    <property type="match status" value="1"/>
</dbReference>
<dbReference type="SUPFAM" id="SSF53098">
    <property type="entry name" value="Ribonuclease H-like"/>
    <property type="match status" value="1"/>
</dbReference>
<feature type="domain" description="Integrase catalytic" evidence="2">
    <location>
        <begin position="392"/>
        <end position="516"/>
    </location>
</feature>
<dbReference type="InterPro" id="IPR001584">
    <property type="entry name" value="Integrase_cat-core"/>
</dbReference>
<dbReference type="InterPro" id="IPR043128">
    <property type="entry name" value="Rev_trsase/Diguanyl_cyclase"/>
</dbReference>
<dbReference type="Gene3D" id="3.30.70.270">
    <property type="match status" value="1"/>
</dbReference>
<dbReference type="InterPro" id="IPR012337">
    <property type="entry name" value="RNaseH-like_sf"/>
</dbReference>
<evidence type="ECO:0000256" key="1">
    <source>
        <dbReference type="SAM" id="MobiDB-lite"/>
    </source>
</evidence>
<dbReference type="Gene3D" id="3.30.420.10">
    <property type="entry name" value="Ribonuclease H-like superfamily/Ribonuclease H"/>
    <property type="match status" value="1"/>
</dbReference>
<keyword evidence="4" id="KW-1185">Reference proteome</keyword>
<dbReference type="GO" id="GO:0003676">
    <property type="term" value="F:nucleic acid binding"/>
    <property type="evidence" value="ECO:0007669"/>
    <property type="project" value="InterPro"/>
</dbReference>
<dbReference type="AlphaFoldDB" id="A0A371EH89"/>
<dbReference type="InterPro" id="IPR005162">
    <property type="entry name" value="Retrotrans_gag_dom"/>
</dbReference>
<organism evidence="3 4">
    <name type="scientific">Mucuna pruriens</name>
    <name type="common">Velvet bean</name>
    <name type="synonym">Dolichos pruriens</name>
    <dbReference type="NCBI Taxonomy" id="157652"/>
    <lineage>
        <taxon>Eukaryota</taxon>
        <taxon>Viridiplantae</taxon>
        <taxon>Streptophyta</taxon>
        <taxon>Embryophyta</taxon>
        <taxon>Tracheophyta</taxon>
        <taxon>Spermatophyta</taxon>
        <taxon>Magnoliopsida</taxon>
        <taxon>eudicotyledons</taxon>
        <taxon>Gunneridae</taxon>
        <taxon>Pentapetalae</taxon>
        <taxon>rosids</taxon>
        <taxon>fabids</taxon>
        <taxon>Fabales</taxon>
        <taxon>Fabaceae</taxon>
        <taxon>Papilionoideae</taxon>
        <taxon>50 kb inversion clade</taxon>
        <taxon>NPAAA clade</taxon>
        <taxon>indigoferoid/millettioid clade</taxon>
        <taxon>Phaseoleae</taxon>
        <taxon>Mucuna</taxon>
    </lineage>
</organism>
<proteinExistence type="predicted"/>
<feature type="compositionally biased region" description="Low complexity" evidence="1">
    <location>
        <begin position="175"/>
        <end position="195"/>
    </location>
</feature>
<dbReference type="PROSITE" id="PS50994">
    <property type="entry name" value="INTEGRASE"/>
    <property type="match status" value="1"/>
</dbReference>
<comment type="caution">
    <text evidence="3">The sequence shown here is derived from an EMBL/GenBank/DDBJ whole genome shotgun (WGS) entry which is preliminary data.</text>
</comment>
<accession>A0A371EH89</accession>
<dbReference type="PANTHER" id="PTHR35046">
    <property type="entry name" value="ZINC KNUCKLE (CCHC-TYPE) FAMILY PROTEIN"/>
    <property type="match status" value="1"/>
</dbReference>
<name>A0A371EH89_MUCPR</name>
<feature type="non-terminal residue" evidence="3">
    <location>
        <position position="1"/>
    </location>
</feature>
<protein>
    <recommendedName>
        <fullName evidence="2">Integrase catalytic domain-containing protein</fullName>
    </recommendedName>
</protein>
<dbReference type="EMBL" id="QJKJ01013912">
    <property type="protein sequence ID" value="RDX65415.1"/>
    <property type="molecule type" value="Genomic_DNA"/>
</dbReference>
<feature type="region of interest" description="Disordered" evidence="1">
    <location>
        <begin position="175"/>
        <end position="197"/>
    </location>
</feature>
<gene>
    <name evidence="3" type="ORF">CR513_55929</name>
</gene>
<dbReference type="Proteomes" id="UP000257109">
    <property type="component" value="Unassembled WGS sequence"/>
</dbReference>
<dbReference type="STRING" id="157652.A0A371EH89"/>